<name>C5BI41_TERTT</name>
<evidence type="ECO:0000313" key="2">
    <source>
        <dbReference type="Proteomes" id="UP000009080"/>
    </source>
</evidence>
<reference evidence="1 2" key="1">
    <citation type="journal article" date="2009" name="PLoS ONE">
        <title>The complete genome of Teredinibacter turnerae T7901: an intracellular endosymbiont of marine wood-boring bivalves (shipworms).</title>
        <authorList>
            <person name="Yang J.C."/>
            <person name="Madupu R."/>
            <person name="Durkin A.S."/>
            <person name="Ekborg N.A."/>
            <person name="Pedamallu C.S."/>
            <person name="Hostetler J.B."/>
            <person name="Radune D."/>
            <person name="Toms B.S."/>
            <person name="Henrissat B."/>
            <person name="Coutinho P.M."/>
            <person name="Schwarz S."/>
            <person name="Field L."/>
            <person name="Trindade-Silva A.E."/>
            <person name="Soares C.A.G."/>
            <person name="Elshahawi S."/>
            <person name="Hanora A."/>
            <person name="Schmidt E.W."/>
            <person name="Haygood M.G."/>
            <person name="Posfai J."/>
            <person name="Benner J."/>
            <person name="Madinger C."/>
            <person name="Nove J."/>
            <person name="Anton B."/>
            <person name="Chaudhary K."/>
            <person name="Foster J."/>
            <person name="Holman A."/>
            <person name="Kumar S."/>
            <person name="Lessard P.A."/>
            <person name="Luyten Y.A."/>
            <person name="Slatko B."/>
            <person name="Wood N."/>
            <person name="Wu B."/>
            <person name="Teplitski M."/>
            <person name="Mougous J.D."/>
            <person name="Ward N."/>
            <person name="Eisen J.A."/>
            <person name="Badger J.H."/>
            <person name="Distel D.L."/>
        </authorList>
    </citation>
    <scope>NUCLEOTIDE SEQUENCE [LARGE SCALE GENOMIC DNA]</scope>
    <source>
        <strain evidence="2">ATCC 39867 / T7901</strain>
    </source>
</reference>
<dbReference type="EMBL" id="CP001614">
    <property type="protein sequence ID" value="ACR12772.1"/>
    <property type="molecule type" value="Genomic_DNA"/>
</dbReference>
<gene>
    <name evidence="1" type="ordered locus">TERTU_4215</name>
</gene>
<organism evidence="1 2">
    <name type="scientific">Teredinibacter turnerae (strain ATCC 39867 / T7901)</name>
    <dbReference type="NCBI Taxonomy" id="377629"/>
    <lineage>
        <taxon>Bacteria</taxon>
        <taxon>Pseudomonadati</taxon>
        <taxon>Pseudomonadota</taxon>
        <taxon>Gammaproteobacteria</taxon>
        <taxon>Cellvibrionales</taxon>
        <taxon>Cellvibrionaceae</taxon>
        <taxon>Teredinibacter</taxon>
    </lineage>
</organism>
<proteinExistence type="predicted"/>
<evidence type="ECO:0000313" key="1">
    <source>
        <dbReference type="EMBL" id="ACR12772.1"/>
    </source>
</evidence>
<dbReference type="KEGG" id="ttu:TERTU_4215"/>
<dbReference type="STRING" id="377629.TERTU_4215"/>
<dbReference type="Proteomes" id="UP000009080">
    <property type="component" value="Chromosome"/>
</dbReference>
<accession>C5BI41</accession>
<protein>
    <submittedName>
        <fullName evidence="1">Uncharacterized protein</fullName>
    </submittedName>
</protein>
<dbReference type="AlphaFoldDB" id="C5BI41"/>
<keyword evidence="2" id="KW-1185">Reference proteome</keyword>
<dbReference type="HOGENOM" id="CLU_3277894_0_0_6"/>
<sequence length="41" mass="4570">MPDGQCKSLKYQKIHTFSSVFQGGAINIDRIIYLIAELIAS</sequence>